<name>A0A2K8Z644_9BACT</name>
<sequence>MTKPIDTIYQALQHKFPLEQINDQKLQFRPSEAVTVEITHSFHAIQIVRNTQPVATFYKVATG</sequence>
<reference evidence="1 2" key="1">
    <citation type="submission" date="2017-11" db="EMBL/GenBank/DDBJ databases">
        <title>Taxonomic description and genome sequences of Spirosoma HA7 sp. nov., isolated from pollen microhabitat of Corylus avellana.</title>
        <authorList>
            <person name="Ambika Manirajan B."/>
            <person name="Suarez C."/>
            <person name="Ratering S."/>
            <person name="Geissler-Plaum R."/>
            <person name="Cardinale M."/>
            <person name="Sylvia S."/>
        </authorList>
    </citation>
    <scope>NUCLEOTIDE SEQUENCE [LARGE SCALE GENOMIC DNA]</scope>
    <source>
        <strain evidence="1 2">HA7</strain>
    </source>
</reference>
<dbReference type="AlphaFoldDB" id="A0A2K8Z644"/>
<dbReference type="KEGG" id="spir:CWM47_27930"/>
<organism evidence="1 2">
    <name type="scientific">Spirosoma pollinicola</name>
    <dbReference type="NCBI Taxonomy" id="2057025"/>
    <lineage>
        <taxon>Bacteria</taxon>
        <taxon>Pseudomonadati</taxon>
        <taxon>Bacteroidota</taxon>
        <taxon>Cytophagia</taxon>
        <taxon>Cytophagales</taxon>
        <taxon>Cytophagaceae</taxon>
        <taxon>Spirosoma</taxon>
    </lineage>
</organism>
<proteinExistence type="predicted"/>
<protein>
    <submittedName>
        <fullName evidence="1">Uncharacterized protein</fullName>
    </submittedName>
</protein>
<evidence type="ECO:0000313" key="2">
    <source>
        <dbReference type="Proteomes" id="UP000232883"/>
    </source>
</evidence>
<evidence type="ECO:0000313" key="1">
    <source>
        <dbReference type="EMBL" id="AUD05345.1"/>
    </source>
</evidence>
<dbReference type="EMBL" id="CP025096">
    <property type="protein sequence ID" value="AUD05345.1"/>
    <property type="molecule type" value="Genomic_DNA"/>
</dbReference>
<dbReference type="Proteomes" id="UP000232883">
    <property type="component" value="Chromosome"/>
</dbReference>
<dbReference type="RefSeq" id="WP_100991905.1">
    <property type="nucleotide sequence ID" value="NZ_CP025096.1"/>
</dbReference>
<gene>
    <name evidence="1" type="ORF">CWM47_27930</name>
</gene>
<keyword evidence="2" id="KW-1185">Reference proteome</keyword>
<accession>A0A2K8Z644</accession>